<keyword evidence="3" id="KW-0238">DNA-binding</keyword>
<keyword evidence="1" id="KW-0678">Repressor</keyword>
<protein>
    <recommendedName>
        <fullName evidence="5">HTH merR-type domain-containing protein</fullName>
    </recommendedName>
</protein>
<dbReference type="GO" id="GO:0003700">
    <property type="term" value="F:DNA-binding transcription factor activity"/>
    <property type="evidence" value="ECO:0007669"/>
    <property type="project" value="InterPro"/>
</dbReference>
<dbReference type="PROSITE" id="PS50937">
    <property type="entry name" value="HTH_MERR_2"/>
    <property type="match status" value="1"/>
</dbReference>
<organism evidence="6 7">
    <name type="scientific">Arsukibacterium ikkense</name>
    <dbReference type="NCBI Taxonomy" id="336831"/>
    <lineage>
        <taxon>Bacteria</taxon>
        <taxon>Pseudomonadati</taxon>
        <taxon>Pseudomonadota</taxon>
        <taxon>Gammaproteobacteria</taxon>
        <taxon>Chromatiales</taxon>
        <taxon>Chromatiaceae</taxon>
        <taxon>Arsukibacterium</taxon>
    </lineage>
</organism>
<dbReference type="Gene3D" id="1.10.1660.10">
    <property type="match status" value="1"/>
</dbReference>
<dbReference type="InterPro" id="IPR009061">
    <property type="entry name" value="DNA-bd_dom_put_sf"/>
</dbReference>
<proteinExistence type="predicted"/>
<evidence type="ECO:0000256" key="2">
    <source>
        <dbReference type="ARBA" id="ARBA00023015"/>
    </source>
</evidence>
<feature type="domain" description="HTH merR-type" evidence="5">
    <location>
        <begin position="1"/>
        <end position="68"/>
    </location>
</feature>
<evidence type="ECO:0000256" key="1">
    <source>
        <dbReference type="ARBA" id="ARBA00022491"/>
    </source>
</evidence>
<dbReference type="InterPro" id="IPR047057">
    <property type="entry name" value="MerR_fam"/>
</dbReference>
<dbReference type="PRINTS" id="PR00040">
    <property type="entry name" value="HTHMERR"/>
</dbReference>
<keyword evidence="2" id="KW-0805">Transcription regulation</keyword>
<evidence type="ECO:0000313" key="6">
    <source>
        <dbReference type="EMBL" id="KKO45176.1"/>
    </source>
</evidence>
<gene>
    <name evidence="6" type="ORF">WG68_12180</name>
</gene>
<keyword evidence="7" id="KW-1185">Reference proteome</keyword>
<keyword evidence="4" id="KW-0804">Transcription</keyword>
<dbReference type="PROSITE" id="PS00552">
    <property type="entry name" value="HTH_MERR_1"/>
    <property type="match status" value="1"/>
</dbReference>
<dbReference type="EMBL" id="LAHO01000011">
    <property type="protein sequence ID" value="KKO45176.1"/>
    <property type="molecule type" value="Genomic_DNA"/>
</dbReference>
<evidence type="ECO:0000313" key="7">
    <source>
        <dbReference type="Proteomes" id="UP000034228"/>
    </source>
</evidence>
<dbReference type="SUPFAM" id="SSF46955">
    <property type="entry name" value="Putative DNA-binding domain"/>
    <property type="match status" value="1"/>
</dbReference>
<name>A0A0M2V3H0_9GAMM</name>
<sequence>MYIGKLAQLCGVSTKTIRHYEQIGLLPPAARHGSYRVYRQQDLALVRLIKQSQQLGFSLRDIRQALSHSNQGIPWQVVNQLISDKLQHIADDIAVLEQKRLLLQQHQAAILACLADNPACPPPLT</sequence>
<accession>A0A0M2V3H0</accession>
<dbReference type="PANTHER" id="PTHR30204">
    <property type="entry name" value="REDOX-CYCLING DRUG-SENSING TRANSCRIPTIONAL ACTIVATOR SOXR"/>
    <property type="match status" value="1"/>
</dbReference>
<dbReference type="Pfam" id="PF13411">
    <property type="entry name" value="MerR_1"/>
    <property type="match status" value="1"/>
</dbReference>
<dbReference type="InterPro" id="IPR000551">
    <property type="entry name" value="MerR-type_HTH_dom"/>
</dbReference>
<dbReference type="OrthoDB" id="9808480at2"/>
<dbReference type="AlphaFoldDB" id="A0A0M2V3H0"/>
<dbReference type="Proteomes" id="UP000034228">
    <property type="component" value="Unassembled WGS sequence"/>
</dbReference>
<comment type="caution">
    <text evidence="6">The sequence shown here is derived from an EMBL/GenBank/DDBJ whole genome shotgun (WGS) entry which is preliminary data.</text>
</comment>
<evidence type="ECO:0000259" key="5">
    <source>
        <dbReference type="PROSITE" id="PS50937"/>
    </source>
</evidence>
<evidence type="ECO:0000256" key="3">
    <source>
        <dbReference type="ARBA" id="ARBA00023125"/>
    </source>
</evidence>
<evidence type="ECO:0000256" key="4">
    <source>
        <dbReference type="ARBA" id="ARBA00023163"/>
    </source>
</evidence>
<dbReference type="SMART" id="SM00422">
    <property type="entry name" value="HTH_MERR"/>
    <property type="match status" value="1"/>
</dbReference>
<dbReference type="PANTHER" id="PTHR30204:SF69">
    <property type="entry name" value="MERR-FAMILY TRANSCRIPTIONAL REGULATOR"/>
    <property type="match status" value="1"/>
</dbReference>
<reference evidence="6 7" key="1">
    <citation type="submission" date="2015-03" db="EMBL/GenBank/DDBJ databases">
        <title>Draft genome sequences of two protease-producing strains of Arsukibacterium isolated from two cold and alkaline environments.</title>
        <authorList>
            <person name="Lylloff J.E."/>
            <person name="Skov L.B."/>
            <person name="Jepsen M."/>
            <person name="Hallin P.F."/>
            <person name="Sorensen S.J."/>
            <person name="Stougaard P."/>
            <person name="Glaring M.A."/>
        </authorList>
    </citation>
    <scope>NUCLEOTIDE SEQUENCE [LARGE SCALE GENOMIC DNA]</scope>
    <source>
        <strain evidence="6 7">GCM72</strain>
    </source>
</reference>
<dbReference type="RefSeq" id="WP_046557964.1">
    <property type="nucleotide sequence ID" value="NZ_LAHO01000011.1"/>
</dbReference>
<dbReference type="GO" id="GO:0003677">
    <property type="term" value="F:DNA binding"/>
    <property type="evidence" value="ECO:0007669"/>
    <property type="project" value="UniProtKB-KW"/>
</dbReference>
<dbReference type="STRING" id="336831.WG68_12180"/>